<protein>
    <submittedName>
        <fullName evidence="2">Transporter</fullName>
    </submittedName>
</protein>
<dbReference type="RefSeq" id="WP_087582575.1">
    <property type="nucleotide sequence ID" value="NZ_NDYN01000001.1"/>
</dbReference>
<evidence type="ECO:0000256" key="1">
    <source>
        <dbReference type="SAM" id="Phobius"/>
    </source>
</evidence>
<proteinExistence type="predicted"/>
<feature type="transmembrane region" description="Helical" evidence="1">
    <location>
        <begin position="35"/>
        <end position="62"/>
    </location>
</feature>
<keyword evidence="1" id="KW-0472">Membrane</keyword>
<comment type="caution">
    <text evidence="2">The sequence shown here is derived from an EMBL/GenBank/DDBJ whole genome shotgun (WGS) entry which is preliminary data.</text>
</comment>
<dbReference type="EMBL" id="NDYN01000001">
    <property type="protein sequence ID" value="OUT09112.1"/>
    <property type="molecule type" value="Genomic_DNA"/>
</dbReference>
<keyword evidence="1" id="KW-1133">Transmembrane helix</keyword>
<evidence type="ECO:0000313" key="3">
    <source>
        <dbReference type="Proteomes" id="UP000196317"/>
    </source>
</evidence>
<reference evidence="2 3" key="1">
    <citation type="submission" date="2017-04" db="EMBL/GenBank/DDBJ databases">
        <title>Complete genome of Campylobacter concisus ATCC 33237T and draft genomes for an additional eight well characterized C. concisus strains.</title>
        <authorList>
            <person name="Cornelius A.J."/>
            <person name="Miller W.G."/>
            <person name="Lastovica A.J."/>
            <person name="On S.L."/>
            <person name="French N.P."/>
            <person name="Vandenberg O."/>
            <person name="Biggs P.J."/>
        </authorList>
    </citation>
    <scope>NUCLEOTIDE SEQUENCE [LARGE SCALE GENOMIC DNA]</scope>
    <source>
        <strain evidence="2 3">CCUG 19995</strain>
    </source>
</reference>
<gene>
    <name evidence="2" type="ORF">B9N65_01870</name>
</gene>
<keyword evidence="1" id="KW-0812">Transmembrane</keyword>
<dbReference type="Proteomes" id="UP000196317">
    <property type="component" value="Unassembled WGS sequence"/>
</dbReference>
<name>A0A1Y5MTY6_9BACT</name>
<sequence length="131" mass="14893">MFRIKNEYLMVVAMGLFCTFMGSVIVPLIAVNFVVALICALFCMKKGYIFILLLGLNFALYFNAIDAPFEQPELWTYYVPALATATYMLSALVYASGFLIFLPLVAYAYFLYSLCVVLCDLRKILRAKFEL</sequence>
<organism evidence="2 3">
    <name type="scientific">Campylobacter concisus</name>
    <dbReference type="NCBI Taxonomy" id="199"/>
    <lineage>
        <taxon>Bacteria</taxon>
        <taxon>Pseudomonadati</taxon>
        <taxon>Campylobacterota</taxon>
        <taxon>Epsilonproteobacteria</taxon>
        <taxon>Campylobacterales</taxon>
        <taxon>Campylobacteraceae</taxon>
        <taxon>Campylobacter</taxon>
    </lineage>
</organism>
<dbReference type="AlphaFoldDB" id="A0A1Y5MTY6"/>
<accession>A0A1Y5MTY6</accession>
<evidence type="ECO:0000313" key="2">
    <source>
        <dbReference type="EMBL" id="OUT09112.1"/>
    </source>
</evidence>
<feature type="transmembrane region" description="Helical" evidence="1">
    <location>
        <begin position="100"/>
        <end position="121"/>
    </location>
</feature>